<dbReference type="GO" id="GO:0000145">
    <property type="term" value="C:exocyst"/>
    <property type="evidence" value="ECO:0007669"/>
    <property type="project" value="InterPro"/>
</dbReference>
<evidence type="ECO:0000313" key="1">
    <source>
        <dbReference type="EMBL" id="CRK17060.1"/>
    </source>
</evidence>
<dbReference type="AlphaFoldDB" id="A0A0G4L5M3"/>
<sequence length="138" mass="15699">DQALSKVDQQVPFVKKPTNELYAGAKGIIALPFKTGDWLVGTANDQIACIDDSEEENKMAYLSNFRQKFETVVSPAYMERANGEILALRDGYVDFSTWCITKFVQLIFVIDFKLVMPDFFTPKWYGSSAMKQMVVTFE</sequence>
<dbReference type="GO" id="GO:0006887">
    <property type="term" value="P:exocytosis"/>
    <property type="evidence" value="ECO:0007669"/>
    <property type="project" value="InterPro"/>
</dbReference>
<feature type="non-terminal residue" evidence="1">
    <location>
        <position position="138"/>
    </location>
</feature>
<dbReference type="Gene3D" id="1.10.357.50">
    <property type="match status" value="1"/>
</dbReference>
<accession>A0A0G4L5M3</accession>
<protein>
    <submittedName>
        <fullName evidence="1">Uncharacterized protein</fullName>
    </submittedName>
</protein>
<reference evidence="2" key="1">
    <citation type="submission" date="2015-05" db="EMBL/GenBank/DDBJ databases">
        <authorList>
            <person name="Fogelqvist Johan"/>
        </authorList>
    </citation>
    <scope>NUCLEOTIDE SEQUENCE [LARGE SCALE GENOMIC DNA]</scope>
</reference>
<feature type="non-terminal residue" evidence="1">
    <location>
        <position position="1"/>
    </location>
</feature>
<gene>
    <name evidence="1" type="ORF">BN1723_017510</name>
</gene>
<name>A0A0G4L5M3_VERLO</name>
<organism evidence="1 2">
    <name type="scientific">Verticillium longisporum</name>
    <name type="common">Verticillium dahliae var. longisporum</name>
    <dbReference type="NCBI Taxonomy" id="100787"/>
    <lineage>
        <taxon>Eukaryota</taxon>
        <taxon>Fungi</taxon>
        <taxon>Dikarya</taxon>
        <taxon>Ascomycota</taxon>
        <taxon>Pezizomycotina</taxon>
        <taxon>Sordariomycetes</taxon>
        <taxon>Hypocreomycetidae</taxon>
        <taxon>Glomerellales</taxon>
        <taxon>Plectosphaerellaceae</taxon>
        <taxon>Verticillium</taxon>
    </lineage>
</organism>
<dbReference type="InterPro" id="IPR010326">
    <property type="entry name" value="EXOC3/Sec6"/>
</dbReference>
<evidence type="ECO:0000313" key="2">
    <source>
        <dbReference type="Proteomes" id="UP000045706"/>
    </source>
</evidence>
<dbReference type="EMBL" id="CVQI01007602">
    <property type="protein sequence ID" value="CRK17060.1"/>
    <property type="molecule type" value="Genomic_DNA"/>
</dbReference>
<proteinExistence type="predicted"/>
<dbReference type="Pfam" id="PF06046">
    <property type="entry name" value="Sec6"/>
    <property type="match status" value="1"/>
</dbReference>
<dbReference type="Proteomes" id="UP000045706">
    <property type="component" value="Unassembled WGS sequence"/>
</dbReference>